<dbReference type="VEuPathDB" id="FungiDB:PAAG_00776"/>
<sequence length="94" mass="11112">MFAFAIVKTRTHFTVKQESRVGQQTTQARDKCRSLMRRHPPMAVGKPHVSPGKHCLEVHYWPAWLQQQRLLEAESQLDRAVKEWKSYTSEQRHN</sequence>
<dbReference type="EMBL" id="KN293993">
    <property type="protein sequence ID" value="EEH37855.2"/>
    <property type="molecule type" value="Genomic_DNA"/>
</dbReference>
<accession>C1GQI1</accession>
<protein>
    <submittedName>
        <fullName evidence="1">Uncharacterized protein</fullName>
    </submittedName>
</protein>
<dbReference type="Proteomes" id="UP000002059">
    <property type="component" value="Partially assembled WGS sequence"/>
</dbReference>
<dbReference type="AlphaFoldDB" id="C1GQI1"/>
<evidence type="ECO:0000313" key="1">
    <source>
        <dbReference type="EMBL" id="EEH37855.2"/>
    </source>
</evidence>
<keyword evidence="2" id="KW-1185">Reference proteome</keyword>
<dbReference type="KEGG" id="pbl:PAAG_00776"/>
<dbReference type="RefSeq" id="XP_015700913.1">
    <property type="nucleotide sequence ID" value="XM_015844132.1"/>
</dbReference>
<reference evidence="1 2" key="1">
    <citation type="journal article" date="2011" name="PLoS Genet.">
        <title>Comparative genomic analysis of human fungal pathogens causing paracoccidioidomycosis.</title>
        <authorList>
            <person name="Desjardins C.A."/>
            <person name="Champion M.D."/>
            <person name="Holder J.W."/>
            <person name="Muszewska A."/>
            <person name="Goldberg J."/>
            <person name="Bailao A.M."/>
            <person name="Brigido M.M."/>
            <person name="Ferreira M.E."/>
            <person name="Garcia A.M."/>
            <person name="Grynberg M."/>
            <person name="Gujja S."/>
            <person name="Heiman D.I."/>
            <person name="Henn M.R."/>
            <person name="Kodira C.D."/>
            <person name="Leon-Narvaez H."/>
            <person name="Longo L.V."/>
            <person name="Ma L.J."/>
            <person name="Malavazi I."/>
            <person name="Matsuo A.L."/>
            <person name="Morais F.V."/>
            <person name="Pereira M."/>
            <person name="Rodriguez-Brito S."/>
            <person name="Sakthikumar S."/>
            <person name="Salem-Izacc S.M."/>
            <person name="Sykes S.M."/>
            <person name="Teixeira M.M."/>
            <person name="Vallejo M.C."/>
            <person name="Walter M.E."/>
            <person name="Yandava C."/>
            <person name="Young S."/>
            <person name="Zeng Q."/>
            <person name="Zucker J."/>
            <person name="Felipe M.S."/>
            <person name="Goldman G.H."/>
            <person name="Haas B.J."/>
            <person name="McEwen J.G."/>
            <person name="Nino-Vega G."/>
            <person name="Puccia R."/>
            <person name="San-Blas G."/>
            <person name="Soares C.M."/>
            <person name="Birren B.W."/>
            <person name="Cuomo C.A."/>
        </authorList>
    </citation>
    <scope>NUCLEOTIDE SEQUENCE [LARGE SCALE GENOMIC DNA]</scope>
    <source>
        <strain evidence="2">ATCC MYA-826 / Pb01</strain>
    </source>
</reference>
<dbReference type="HOGENOM" id="CLU_2386787_0_0_1"/>
<name>C1GQI1_PARBA</name>
<gene>
    <name evidence="1" type="ORF">PAAG_00776</name>
</gene>
<evidence type="ECO:0000313" key="2">
    <source>
        <dbReference type="Proteomes" id="UP000002059"/>
    </source>
</evidence>
<organism evidence="1 2">
    <name type="scientific">Paracoccidioides lutzii (strain ATCC MYA-826 / Pb01)</name>
    <name type="common">Paracoccidioides brasiliensis</name>
    <dbReference type="NCBI Taxonomy" id="502779"/>
    <lineage>
        <taxon>Eukaryota</taxon>
        <taxon>Fungi</taxon>
        <taxon>Dikarya</taxon>
        <taxon>Ascomycota</taxon>
        <taxon>Pezizomycotina</taxon>
        <taxon>Eurotiomycetes</taxon>
        <taxon>Eurotiomycetidae</taxon>
        <taxon>Onygenales</taxon>
        <taxon>Ajellomycetaceae</taxon>
        <taxon>Paracoccidioides</taxon>
    </lineage>
</organism>
<proteinExistence type="predicted"/>
<dbReference type="GeneID" id="9100351"/>